<dbReference type="RefSeq" id="WP_090476387.1">
    <property type="nucleotide sequence ID" value="NZ_LT629710.1"/>
</dbReference>
<evidence type="ECO:0000256" key="7">
    <source>
        <dbReference type="RuleBase" id="RU003331"/>
    </source>
</evidence>
<comment type="similarity">
    <text evidence="5 6">Belongs to the adenylate kinase family.</text>
</comment>
<comment type="caution">
    <text evidence="5">Lacks conserved residue(s) required for the propagation of feature annotation.</text>
</comment>
<dbReference type="InterPro" id="IPR033690">
    <property type="entry name" value="Adenylat_kinase_CS"/>
</dbReference>
<name>A0A1H0P1R2_9ACTN</name>
<keyword evidence="1 5" id="KW-0808">Transferase</keyword>
<organism evidence="8 9">
    <name type="scientific">Nakamurella panacisegetis</name>
    <dbReference type="NCBI Taxonomy" id="1090615"/>
    <lineage>
        <taxon>Bacteria</taxon>
        <taxon>Bacillati</taxon>
        <taxon>Actinomycetota</taxon>
        <taxon>Actinomycetes</taxon>
        <taxon>Nakamurellales</taxon>
        <taxon>Nakamurellaceae</taxon>
        <taxon>Nakamurella</taxon>
    </lineage>
</organism>
<dbReference type="GO" id="GO:0005524">
    <property type="term" value="F:ATP binding"/>
    <property type="evidence" value="ECO:0007669"/>
    <property type="project" value="UniProtKB-UniRule"/>
</dbReference>
<feature type="binding site" evidence="5">
    <location>
        <position position="127"/>
    </location>
    <ligand>
        <name>ATP</name>
        <dbReference type="ChEBI" id="CHEBI:30616"/>
    </ligand>
</feature>
<feature type="binding site" evidence="5">
    <location>
        <begin position="85"/>
        <end position="88"/>
    </location>
    <ligand>
        <name>AMP</name>
        <dbReference type="ChEBI" id="CHEBI:456215"/>
    </ligand>
</feature>
<dbReference type="NCBIfam" id="NF001381">
    <property type="entry name" value="PRK00279.1-3"/>
    <property type="match status" value="1"/>
</dbReference>
<dbReference type="Gene3D" id="3.40.50.300">
    <property type="entry name" value="P-loop containing nucleotide triphosphate hydrolases"/>
    <property type="match status" value="1"/>
</dbReference>
<dbReference type="EC" id="2.7.4.3" evidence="5 7"/>
<evidence type="ECO:0000256" key="4">
    <source>
        <dbReference type="ARBA" id="ARBA00022777"/>
    </source>
</evidence>
<comment type="pathway">
    <text evidence="5">Purine metabolism; AMP biosynthesis via salvage pathway; AMP from ADP: step 1/1.</text>
</comment>
<comment type="function">
    <text evidence="5">Catalyzes the reversible transfer of the terminal phosphate group between ATP and AMP. Plays an important role in cellular energy homeostasis and in adenine nucleotide metabolism.</text>
</comment>
<dbReference type="STRING" id="1090615.SAMN04515671_2572"/>
<dbReference type="Pfam" id="PF00406">
    <property type="entry name" value="ADK"/>
    <property type="match status" value="1"/>
</dbReference>
<dbReference type="CDD" id="cd01428">
    <property type="entry name" value="ADK"/>
    <property type="match status" value="1"/>
</dbReference>
<evidence type="ECO:0000313" key="8">
    <source>
        <dbReference type="EMBL" id="SDO98600.1"/>
    </source>
</evidence>
<accession>A0A1H0P1R2</accession>
<comment type="domain">
    <text evidence="5">Consists of three domains, a large central CORE domain and two small peripheral domains, NMPbind and LID, which undergo movements during catalysis. The LID domain closes over the site of phosphoryl transfer upon ATP binding. Assembling and dissambling the active center during each catalytic cycle provides an effective means to prevent ATP hydrolysis.</text>
</comment>
<feature type="binding site" evidence="5">
    <location>
        <position position="129"/>
    </location>
    <ligand>
        <name>AMP</name>
        <dbReference type="ChEBI" id="CHEBI:456215"/>
    </ligand>
</feature>
<evidence type="ECO:0000256" key="5">
    <source>
        <dbReference type="HAMAP-Rule" id="MF_00235"/>
    </source>
</evidence>
<keyword evidence="5 7" id="KW-0067">ATP-binding</keyword>
<feature type="binding site" evidence="5">
    <location>
        <position position="166"/>
    </location>
    <ligand>
        <name>ATP</name>
        <dbReference type="ChEBI" id="CHEBI:30616"/>
    </ligand>
</feature>
<keyword evidence="2 5" id="KW-0545">Nucleotide biosynthesis</keyword>
<feature type="binding site" evidence="5">
    <location>
        <begin position="10"/>
        <end position="15"/>
    </location>
    <ligand>
        <name>ATP</name>
        <dbReference type="ChEBI" id="CHEBI:30616"/>
    </ligand>
</feature>
<sequence>MRLLIVGPQGAGKGTQAALLAESLGIPHVSTGDLFRANLAGGTELGKLARKYMDAGELVPDEVTQEMVADRVTQPDAAAGFLLDGFPRNISQADWLTEMLARIGAPIDRVVLLTAPDQVLLGRMLARGRTDDTVEAITRRLDIYHRETKPLIDYYDGRVVHVDGVGEVDEVHQRVLAAVRG</sequence>
<dbReference type="NCBIfam" id="NF011104">
    <property type="entry name" value="PRK14531.1"/>
    <property type="match status" value="1"/>
</dbReference>
<dbReference type="GO" id="GO:0005737">
    <property type="term" value="C:cytoplasm"/>
    <property type="evidence" value="ECO:0007669"/>
    <property type="project" value="UniProtKB-SubCell"/>
</dbReference>
<dbReference type="AlphaFoldDB" id="A0A1H0P1R2"/>
<gene>
    <name evidence="5" type="primary">adk</name>
    <name evidence="8" type="ORF">SAMN04515671_2572</name>
</gene>
<comment type="subcellular location">
    <subcellularLocation>
        <location evidence="5 7">Cytoplasm</location>
    </subcellularLocation>
</comment>
<feature type="binding site" evidence="5">
    <location>
        <position position="92"/>
    </location>
    <ligand>
        <name>AMP</name>
        <dbReference type="ChEBI" id="CHEBI:456215"/>
    </ligand>
</feature>
<proteinExistence type="inferred from homology"/>
<dbReference type="PRINTS" id="PR00094">
    <property type="entry name" value="ADENYLTKNASE"/>
</dbReference>
<evidence type="ECO:0000256" key="1">
    <source>
        <dbReference type="ARBA" id="ARBA00022679"/>
    </source>
</evidence>
<feature type="binding site" evidence="5">
    <location>
        <begin position="57"/>
        <end position="59"/>
    </location>
    <ligand>
        <name>AMP</name>
        <dbReference type="ChEBI" id="CHEBI:456215"/>
    </ligand>
</feature>
<keyword evidence="3 5" id="KW-0547">Nucleotide-binding</keyword>
<reference evidence="8 9" key="1">
    <citation type="submission" date="2016-10" db="EMBL/GenBank/DDBJ databases">
        <authorList>
            <person name="de Groot N.N."/>
        </authorList>
    </citation>
    <scope>NUCLEOTIDE SEQUENCE [LARGE SCALE GENOMIC DNA]</scope>
    <source>
        <strain evidence="9">P4-7,KCTC 19426,CECT 7604</strain>
    </source>
</reference>
<dbReference type="OrthoDB" id="9805030at2"/>
<comment type="catalytic activity">
    <reaction evidence="5 7">
        <text>AMP + ATP = 2 ADP</text>
        <dbReference type="Rhea" id="RHEA:12973"/>
        <dbReference type="ChEBI" id="CHEBI:30616"/>
        <dbReference type="ChEBI" id="CHEBI:456215"/>
        <dbReference type="ChEBI" id="CHEBI:456216"/>
        <dbReference type="EC" id="2.7.4.3"/>
    </reaction>
</comment>
<keyword evidence="9" id="KW-1185">Reference proteome</keyword>
<dbReference type="GO" id="GO:0004017">
    <property type="term" value="F:AMP kinase activity"/>
    <property type="evidence" value="ECO:0007669"/>
    <property type="project" value="UniProtKB-UniRule"/>
</dbReference>
<evidence type="ECO:0000256" key="6">
    <source>
        <dbReference type="RuleBase" id="RU003330"/>
    </source>
</evidence>
<keyword evidence="5" id="KW-0963">Cytoplasm</keyword>
<dbReference type="HAMAP" id="MF_00235">
    <property type="entry name" value="Adenylate_kinase_Adk"/>
    <property type="match status" value="1"/>
</dbReference>
<feature type="region of interest" description="NMP" evidence="5">
    <location>
        <begin position="30"/>
        <end position="59"/>
    </location>
</feature>
<keyword evidence="4 5" id="KW-0418">Kinase</keyword>
<dbReference type="GO" id="GO:0044209">
    <property type="term" value="P:AMP salvage"/>
    <property type="evidence" value="ECO:0007669"/>
    <property type="project" value="UniProtKB-UniRule"/>
</dbReference>
<protein>
    <recommendedName>
        <fullName evidence="5 7">Adenylate kinase</fullName>
        <shortName evidence="5">AK</shortName>
        <ecNumber evidence="5 7">2.7.4.3</ecNumber>
    </recommendedName>
    <alternativeName>
        <fullName evidence="5">ATP-AMP transphosphorylase</fullName>
    </alternativeName>
    <alternativeName>
        <fullName evidence="5">ATP:AMP phosphotransferase</fullName>
    </alternativeName>
    <alternativeName>
        <fullName evidence="5">Adenylate monophosphate kinase</fullName>
    </alternativeName>
</protein>
<feature type="binding site" evidence="5">
    <location>
        <position position="140"/>
    </location>
    <ligand>
        <name>AMP</name>
        <dbReference type="ChEBI" id="CHEBI:456215"/>
    </ligand>
</feature>
<feature type="binding site" evidence="5">
    <location>
        <position position="36"/>
    </location>
    <ligand>
        <name>AMP</name>
        <dbReference type="ChEBI" id="CHEBI:456215"/>
    </ligand>
</feature>
<dbReference type="InterPro" id="IPR000850">
    <property type="entry name" value="Adenylat/UMP-CMP_kin"/>
</dbReference>
<comment type="subunit">
    <text evidence="5 7">Monomer.</text>
</comment>
<dbReference type="EMBL" id="LT629710">
    <property type="protein sequence ID" value="SDO98600.1"/>
    <property type="molecule type" value="Genomic_DNA"/>
</dbReference>
<dbReference type="SUPFAM" id="SSF52540">
    <property type="entry name" value="P-loop containing nucleoside triphosphate hydrolases"/>
    <property type="match status" value="1"/>
</dbReference>
<dbReference type="UniPathway" id="UPA00588">
    <property type="reaction ID" value="UER00649"/>
</dbReference>
<evidence type="ECO:0000256" key="3">
    <source>
        <dbReference type="ARBA" id="ARBA00022741"/>
    </source>
</evidence>
<dbReference type="NCBIfam" id="NF011100">
    <property type="entry name" value="PRK14527.1"/>
    <property type="match status" value="1"/>
</dbReference>
<evidence type="ECO:0000256" key="2">
    <source>
        <dbReference type="ARBA" id="ARBA00022727"/>
    </source>
</evidence>
<evidence type="ECO:0000313" key="9">
    <source>
        <dbReference type="Proteomes" id="UP000198741"/>
    </source>
</evidence>
<dbReference type="Proteomes" id="UP000198741">
    <property type="component" value="Chromosome I"/>
</dbReference>
<dbReference type="InterPro" id="IPR027417">
    <property type="entry name" value="P-loop_NTPase"/>
</dbReference>
<dbReference type="PROSITE" id="PS00113">
    <property type="entry name" value="ADENYLATE_KINASE"/>
    <property type="match status" value="1"/>
</dbReference>
<feature type="binding site" evidence="5">
    <location>
        <position position="31"/>
    </location>
    <ligand>
        <name>AMP</name>
        <dbReference type="ChEBI" id="CHEBI:456215"/>
    </ligand>
</feature>
<dbReference type="PANTHER" id="PTHR23359">
    <property type="entry name" value="NUCLEOTIDE KINASE"/>
    <property type="match status" value="1"/>
</dbReference>